<dbReference type="RefSeq" id="WP_066603196.1">
    <property type="nucleotide sequence ID" value="NZ_CP014230.1"/>
</dbReference>
<evidence type="ECO:0000256" key="3">
    <source>
        <dbReference type="ARBA" id="ARBA00023315"/>
    </source>
</evidence>
<dbReference type="SMART" id="SM00563">
    <property type="entry name" value="PlsC"/>
    <property type="match status" value="1"/>
</dbReference>
<evidence type="ECO:0000259" key="4">
    <source>
        <dbReference type="SMART" id="SM00563"/>
    </source>
</evidence>
<dbReference type="STRING" id="888061.AXF15_03105"/>
<dbReference type="PANTHER" id="PTHR10434:SF40">
    <property type="entry name" value="1-ACYL-SN-GLYCEROL-3-PHOSPHATE ACYLTRANSFERASE"/>
    <property type="match status" value="1"/>
</dbReference>
<evidence type="ECO:0000313" key="5">
    <source>
        <dbReference type="EMBL" id="AMD92195.1"/>
    </source>
</evidence>
<name>A0A120KMV4_9BACT</name>
<dbReference type="Proteomes" id="UP000063964">
    <property type="component" value="Chromosome"/>
</dbReference>
<evidence type="ECO:0000313" key="6">
    <source>
        <dbReference type="Proteomes" id="UP000063964"/>
    </source>
</evidence>
<feature type="domain" description="Phospholipid/glycerol acyltransferase" evidence="4">
    <location>
        <begin position="77"/>
        <end position="194"/>
    </location>
</feature>
<dbReference type="GO" id="GO:0006654">
    <property type="term" value="P:phosphatidic acid biosynthetic process"/>
    <property type="evidence" value="ECO:0007669"/>
    <property type="project" value="TreeGrafter"/>
</dbReference>
<dbReference type="GO" id="GO:0003841">
    <property type="term" value="F:1-acylglycerol-3-phosphate O-acyltransferase activity"/>
    <property type="evidence" value="ECO:0007669"/>
    <property type="project" value="TreeGrafter"/>
</dbReference>
<dbReference type="KEGG" id="doa:AXF15_03105"/>
<dbReference type="CDD" id="cd07989">
    <property type="entry name" value="LPLAT_AGPAT-like"/>
    <property type="match status" value="1"/>
</dbReference>
<dbReference type="EMBL" id="CP014230">
    <property type="protein sequence ID" value="AMD92195.1"/>
    <property type="molecule type" value="Genomic_DNA"/>
</dbReference>
<dbReference type="OrthoDB" id="9809618at2"/>
<sequence>MNTAPANTALPARIWPTLNFYARTMAIVFRAAWRTRNGYSMGQWAEDSLTFRRGCEACGLRFHVENLEAFADLPGPCVIVANHMSTLETFILPGLLAPIKPVTFVLKRSLTTYPVFRRVINSISPIVVDRTNPREDFKTVMEEGTKRLGAGLSVIVFPQTTRTMELNRQAFNSIGVKLAKKAEVPILPLALKTDAWGIGTLCKDYGPIRPELPARFAFGVPLHVHGSGKSEHEEVMEFIHWKLAGWKMP</sequence>
<dbReference type="AlphaFoldDB" id="A0A120KMV4"/>
<dbReference type="InterPro" id="IPR002123">
    <property type="entry name" value="Plipid/glycerol_acylTrfase"/>
</dbReference>
<keyword evidence="6" id="KW-1185">Reference proteome</keyword>
<keyword evidence="3 5" id="KW-0012">Acyltransferase</keyword>
<protein>
    <submittedName>
        <fullName evidence="5">Glycerol acyltransferase</fullName>
    </submittedName>
</protein>
<evidence type="ECO:0000256" key="2">
    <source>
        <dbReference type="ARBA" id="ARBA00022679"/>
    </source>
</evidence>
<proteinExistence type="predicted"/>
<accession>A0A120KMV4</accession>
<gene>
    <name evidence="5" type="ORF">AXF15_03105</name>
</gene>
<comment type="pathway">
    <text evidence="1">Lipid metabolism.</text>
</comment>
<dbReference type="PANTHER" id="PTHR10434">
    <property type="entry name" value="1-ACYL-SN-GLYCEROL-3-PHOSPHATE ACYLTRANSFERASE"/>
    <property type="match status" value="1"/>
</dbReference>
<keyword evidence="2 5" id="KW-0808">Transferase</keyword>
<dbReference type="SUPFAM" id="SSF69593">
    <property type="entry name" value="Glycerol-3-phosphate (1)-acyltransferase"/>
    <property type="match status" value="1"/>
</dbReference>
<evidence type="ECO:0000256" key="1">
    <source>
        <dbReference type="ARBA" id="ARBA00005189"/>
    </source>
</evidence>
<organism evidence="5 6">
    <name type="scientific">Desulfomicrobium orale DSM 12838</name>
    <dbReference type="NCBI Taxonomy" id="888061"/>
    <lineage>
        <taxon>Bacteria</taxon>
        <taxon>Pseudomonadati</taxon>
        <taxon>Thermodesulfobacteriota</taxon>
        <taxon>Desulfovibrionia</taxon>
        <taxon>Desulfovibrionales</taxon>
        <taxon>Desulfomicrobiaceae</taxon>
        <taxon>Desulfomicrobium</taxon>
    </lineage>
</organism>
<reference evidence="6" key="1">
    <citation type="submission" date="2016-02" db="EMBL/GenBank/DDBJ databases">
        <authorList>
            <person name="Holder M.E."/>
            <person name="Ajami N.J."/>
            <person name="Petrosino J.F."/>
        </authorList>
    </citation>
    <scope>NUCLEOTIDE SEQUENCE [LARGE SCALE GENOMIC DNA]</scope>
    <source>
        <strain evidence="6">DSM 12838</strain>
    </source>
</reference>
<dbReference type="Pfam" id="PF01553">
    <property type="entry name" value="Acyltransferase"/>
    <property type="match status" value="1"/>
</dbReference>